<evidence type="ECO:0000256" key="1">
    <source>
        <dbReference type="SAM" id="SignalP"/>
    </source>
</evidence>
<evidence type="ECO:0000313" key="4">
    <source>
        <dbReference type="Proteomes" id="UP001164803"/>
    </source>
</evidence>
<dbReference type="Proteomes" id="UP001164803">
    <property type="component" value="Chromosome"/>
</dbReference>
<accession>A0ABY6YXN1</accession>
<name>A0ABY6YXN1_9BACL</name>
<dbReference type="Gene3D" id="3.20.20.370">
    <property type="entry name" value="Glycoside hydrolase/deacetylase"/>
    <property type="match status" value="1"/>
</dbReference>
<evidence type="ECO:0000259" key="2">
    <source>
        <dbReference type="PROSITE" id="PS51677"/>
    </source>
</evidence>
<dbReference type="CDD" id="cd10950">
    <property type="entry name" value="CE4_BsYlxY_like"/>
    <property type="match status" value="1"/>
</dbReference>
<dbReference type="PANTHER" id="PTHR10587:SF80">
    <property type="entry name" value="CHITOOLIGOSACCHARIDE DEACETYLASE"/>
    <property type="match status" value="1"/>
</dbReference>
<gene>
    <name evidence="3" type="ORF">NZD86_13740</name>
</gene>
<keyword evidence="1" id="KW-0732">Signal</keyword>
<feature type="domain" description="NodB homology" evidence="2">
    <location>
        <begin position="121"/>
        <end position="297"/>
    </location>
</feature>
<dbReference type="InterPro" id="IPR050248">
    <property type="entry name" value="Polysacc_deacetylase_ArnD"/>
</dbReference>
<feature type="signal peptide" evidence="1">
    <location>
        <begin position="1"/>
        <end position="22"/>
    </location>
</feature>
<dbReference type="EMBL" id="CP104064">
    <property type="protein sequence ID" value="WAH35359.1"/>
    <property type="molecule type" value="Genomic_DNA"/>
</dbReference>
<evidence type="ECO:0000313" key="3">
    <source>
        <dbReference type="EMBL" id="WAH35359.1"/>
    </source>
</evidence>
<dbReference type="RefSeq" id="WP_268042519.1">
    <property type="nucleotide sequence ID" value="NZ_CP104064.1"/>
</dbReference>
<feature type="chain" id="PRO_5045307497" evidence="1">
    <location>
        <begin position="23"/>
        <end position="319"/>
    </location>
</feature>
<sequence length="319" mass="35149">MHKASIITLSITLLGFIGPAFPATVFAQETVPNNVSTVSVEQRLQQFSKQLSKEPVDARVDRVWHLIPGLAGWALIEDESMRATKEAHDGKIHLVWRQVPPKISAASLGAEPIYRAPDAEKSISLMVNVSWGEEYVPAMLKILRSSHVHATFFLDGKWVKEHPDLVKAMVQDGHAIGSHGSGHPDFRKLTNAGLERQLDGTNAIIENITHRKVTAIAPPSGSYDNRLVKMTKARKTYTIMWTADTVDWRRPPAEVIVARAKRGLTPGCLLLMHPTKSTVEALPQIIKLIEANGYHAKTIDDVIAERPSVQPPSVLSGVQ</sequence>
<protein>
    <submittedName>
        <fullName evidence="3">Polysaccharide deacetylase family protein</fullName>
    </submittedName>
</protein>
<dbReference type="SUPFAM" id="SSF88713">
    <property type="entry name" value="Glycoside hydrolase/deacetylase"/>
    <property type="match status" value="1"/>
</dbReference>
<reference evidence="3" key="1">
    <citation type="submission" date="2022-08" db="EMBL/GenBank/DDBJ databases">
        <title>Alicyclobacillus dauci DSM2870, complete genome.</title>
        <authorList>
            <person name="Wang Q."/>
            <person name="Cai R."/>
            <person name="Wang Z."/>
        </authorList>
    </citation>
    <scope>NUCLEOTIDE SEQUENCE</scope>
    <source>
        <strain evidence="3">DSM 28700</strain>
    </source>
</reference>
<dbReference type="InterPro" id="IPR011330">
    <property type="entry name" value="Glyco_hydro/deAcase_b/a-brl"/>
</dbReference>
<organism evidence="3 4">
    <name type="scientific">Alicyclobacillus dauci</name>
    <dbReference type="NCBI Taxonomy" id="1475485"/>
    <lineage>
        <taxon>Bacteria</taxon>
        <taxon>Bacillati</taxon>
        <taxon>Bacillota</taxon>
        <taxon>Bacilli</taxon>
        <taxon>Bacillales</taxon>
        <taxon>Alicyclobacillaceae</taxon>
        <taxon>Alicyclobacillus</taxon>
    </lineage>
</organism>
<dbReference type="InterPro" id="IPR002509">
    <property type="entry name" value="NODB_dom"/>
</dbReference>
<dbReference type="Pfam" id="PF01522">
    <property type="entry name" value="Polysacc_deac_1"/>
    <property type="match status" value="1"/>
</dbReference>
<dbReference type="PANTHER" id="PTHR10587">
    <property type="entry name" value="GLYCOSYL TRANSFERASE-RELATED"/>
    <property type="match status" value="1"/>
</dbReference>
<dbReference type="PROSITE" id="PS51677">
    <property type="entry name" value="NODB"/>
    <property type="match status" value="1"/>
</dbReference>
<proteinExistence type="predicted"/>
<keyword evidence="4" id="KW-1185">Reference proteome</keyword>